<dbReference type="Proteomes" id="UP001301350">
    <property type="component" value="Unassembled WGS sequence"/>
</dbReference>
<dbReference type="InterPro" id="IPR015943">
    <property type="entry name" value="WD40/YVTN_repeat-like_dom_sf"/>
</dbReference>
<dbReference type="PANTHER" id="PTHR16288:SF0">
    <property type="entry name" value="TRNA (GUANINE-N(7)-)-METHYLTRANSFERASE NON-CATALYTIC SUBUNIT WDR4"/>
    <property type="match status" value="1"/>
</dbReference>
<evidence type="ECO:0000256" key="5">
    <source>
        <dbReference type="ARBA" id="ARBA00023242"/>
    </source>
</evidence>
<dbReference type="InterPro" id="IPR028884">
    <property type="entry name" value="Trm82"/>
</dbReference>
<dbReference type="GO" id="GO:0006400">
    <property type="term" value="P:tRNA modification"/>
    <property type="evidence" value="ECO:0007669"/>
    <property type="project" value="TreeGrafter"/>
</dbReference>
<evidence type="ECO:0000256" key="3">
    <source>
        <dbReference type="ARBA" id="ARBA00022694"/>
    </source>
</evidence>
<dbReference type="AlphaFoldDB" id="A0AAV9IVZ2"/>
<evidence type="ECO:0000313" key="7">
    <source>
        <dbReference type="Proteomes" id="UP001301350"/>
    </source>
</evidence>
<organism evidence="6 7">
    <name type="scientific">Cyanidium caldarium</name>
    <name type="common">Red alga</name>
    <dbReference type="NCBI Taxonomy" id="2771"/>
    <lineage>
        <taxon>Eukaryota</taxon>
        <taxon>Rhodophyta</taxon>
        <taxon>Bangiophyceae</taxon>
        <taxon>Cyanidiales</taxon>
        <taxon>Cyanidiaceae</taxon>
        <taxon>Cyanidium</taxon>
    </lineage>
</organism>
<dbReference type="EMBL" id="JANCYW010000008">
    <property type="protein sequence ID" value="KAK4536265.1"/>
    <property type="molecule type" value="Genomic_DNA"/>
</dbReference>
<accession>A0AAV9IVZ2</accession>
<keyword evidence="7" id="KW-1185">Reference proteome</keyword>
<dbReference type="InterPro" id="IPR001680">
    <property type="entry name" value="WD40_rpt"/>
</dbReference>
<evidence type="ECO:0000256" key="1">
    <source>
        <dbReference type="ARBA" id="ARBA00004123"/>
    </source>
</evidence>
<name>A0AAV9IVZ2_CYACA</name>
<dbReference type="GO" id="GO:0043527">
    <property type="term" value="C:tRNA methyltransferase complex"/>
    <property type="evidence" value="ECO:0007669"/>
    <property type="project" value="TreeGrafter"/>
</dbReference>
<evidence type="ECO:0000256" key="2">
    <source>
        <dbReference type="ARBA" id="ARBA00022574"/>
    </source>
</evidence>
<comment type="subcellular location">
    <subcellularLocation>
        <location evidence="1">Nucleus</location>
    </subcellularLocation>
</comment>
<keyword evidence="3" id="KW-0819">tRNA processing</keyword>
<dbReference type="GO" id="GO:0036265">
    <property type="term" value="P:RNA (guanine-N7)-methylation"/>
    <property type="evidence" value="ECO:0007669"/>
    <property type="project" value="InterPro"/>
</dbReference>
<keyword evidence="5" id="KW-0539">Nucleus</keyword>
<dbReference type="GO" id="GO:0005634">
    <property type="term" value="C:nucleus"/>
    <property type="evidence" value="ECO:0007669"/>
    <property type="project" value="UniProtKB-SubCell"/>
</dbReference>
<keyword evidence="4" id="KW-0677">Repeat</keyword>
<sequence length="508" mass="55635">MESREGVALVASEPRTGALAVCGPLQGSLWVLWPERERSDQPNWGCCCELVWDARVAGPRVAAELDASRRADRSGRPIKQQRTVGHTACASSNCVTASDASGVRCMRLCVVVDTEPAAAVATPSSMVRALRLAAAGEDKTVRVFQRPYPDSSASWHCLLEYICPKRLCAIDLAHNGRYVLVADKTGNVYAFDLDESLAAADTASPLTCQPEYARREGYREPVMGHFSLITDLQVSDDGRYVATADVDGHMRISRLPQVYDIVRIIPSCGGDARTVAADDYITRLCWLPASSVLMGLGTGVWMSSECAFEAPVHCGVLNGVVSESAPSSPRLVCVAVDRYARLMLCVSRDGQYALKRMPEAHDGPNTDADLLAVDAARLSVAEPTDICRWWPAGDERAFAPPWLVIAWAPRGEADETETKSLLRDGVLSWLQVVPWKMADGKSTNERLLSASPDDLQRALNQALIAGIRRHARPEDTPPQPAPRRLYRARDHAPAAWLAYWHRANDHDR</sequence>
<dbReference type="PANTHER" id="PTHR16288">
    <property type="entry name" value="WD40 REPEAT PROTEIN 4"/>
    <property type="match status" value="1"/>
</dbReference>
<evidence type="ECO:0000313" key="6">
    <source>
        <dbReference type="EMBL" id="KAK4536265.1"/>
    </source>
</evidence>
<comment type="caution">
    <text evidence="6">The sequence shown here is derived from an EMBL/GenBank/DDBJ whole genome shotgun (WGS) entry which is preliminary data.</text>
</comment>
<dbReference type="GO" id="GO:0005829">
    <property type="term" value="C:cytosol"/>
    <property type="evidence" value="ECO:0007669"/>
    <property type="project" value="TreeGrafter"/>
</dbReference>
<dbReference type="SUPFAM" id="SSF50978">
    <property type="entry name" value="WD40 repeat-like"/>
    <property type="match status" value="1"/>
</dbReference>
<protein>
    <submittedName>
        <fullName evidence="6">Uncharacterized protein</fullName>
    </submittedName>
</protein>
<dbReference type="SMART" id="SM00320">
    <property type="entry name" value="WD40"/>
    <property type="match status" value="3"/>
</dbReference>
<keyword evidence="2" id="KW-0853">WD repeat</keyword>
<dbReference type="Pfam" id="PF00400">
    <property type="entry name" value="WD40"/>
    <property type="match status" value="1"/>
</dbReference>
<reference evidence="6 7" key="1">
    <citation type="submission" date="2022-07" db="EMBL/GenBank/DDBJ databases">
        <title>Genome-wide signatures of adaptation to extreme environments.</title>
        <authorList>
            <person name="Cho C.H."/>
            <person name="Yoon H.S."/>
        </authorList>
    </citation>
    <scope>NUCLEOTIDE SEQUENCE [LARGE SCALE GENOMIC DNA]</scope>
    <source>
        <strain evidence="6 7">DBV 063 E5</strain>
    </source>
</reference>
<dbReference type="InterPro" id="IPR036322">
    <property type="entry name" value="WD40_repeat_dom_sf"/>
</dbReference>
<proteinExistence type="predicted"/>
<dbReference type="Gene3D" id="2.130.10.10">
    <property type="entry name" value="YVTN repeat-like/Quinoprotein amine dehydrogenase"/>
    <property type="match status" value="1"/>
</dbReference>
<evidence type="ECO:0000256" key="4">
    <source>
        <dbReference type="ARBA" id="ARBA00022737"/>
    </source>
</evidence>
<gene>
    <name evidence="6" type="ORF">CDCA_CDCA08G2290</name>
</gene>